<name>A0ABD0Q106_CIRMR</name>
<dbReference type="EMBL" id="JAMKFB020000012">
    <property type="protein sequence ID" value="KAL0179376.1"/>
    <property type="molecule type" value="Genomic_DNA"/>
</dbReference>
<feature type="non-terminal residue" evidence="1">
    <location>
        <position position="94"/>
    </location>
</feature>
<organism evidence="1 2">
    <name type="scientific">Cirrhinus mrigala</name>
    <name type="common">Mrigala</name>
    <dbReference type="NCBI Taxonomy" id="683832"/>
    <lineage>
        <taxon>Eukaryota</taxon>
        <taxon>Metazoa</taxon>
        <taxon>Chordata</taxon>
        <taxon>Craniata</taxon>
        <taxon>Vertebrata</taxon>
        <taxon>Euteleostomi</taxon>
        <taxon>Actinopterygii</taxon>
        <taxon>Neopterygii</taxon>
        <taxon>Teleostei</taxon>
        <taxon>Ostariophysi</taxon>
        <taxon>Cypriniformes</taxon>
        <taxon>Cyprinidae</taxon>
        <taxon>Labeoninae</taxon>
        <taxon>Labeonini</taxon>
        <taxon>Cirrhinus</taxon>
    </lineage>
</organism>
<dbReference type="Proteomes" id="UP001529510">
    <property type="component" value="Unassembled WGS sequence"/>
</dbReference>
<gene>
    <name evidence="1" type="ORF">M9458_024818</name>
</gene>
<protein>
    <recommendedName>
        <fullName evidence="3">C1q domain-containing protein</fullName>
    </recommendedName>
</protein>
<accession>A0ABD0Q106</accession>
<evidence type="ECO:0000313" key="1">
    <source>
        <dbReference type="EMBL" id="KAL0179376.1"/>
    </source>
</evidence>
<reference evidence="1 2" key="1">
    <citation type="submission" date="2024-05" db="EMBL/GenBank/DDBJ databases">
        <title>Genome sequencing and assembly of Indian major carp, Cirrhinus mrigala (Hamilton, 1822).</title>
        <authorList>
            <person name="Mohindra V."/>
            <person name="Chowdhury L.M."/>
            <person name="Lal K."/>
            <person name="Jena J.K."/>
        </authorList>
    </citation>
    <scope>NUCLEOTIDE SEQUENCE [LARGE SCALE GENOMIC DNA]</scope>
    <source>
        <strain evidence="1">CM1030</strain>
        <tissue evidence="1">Blood</tissue>
    </source>
</reference>
<evidence type="ECO:0008006" key="3">
    <source>
        <dbReference type="Google" id="ProtNLM"/>
    </source>
</evidence>
<evidence type="ECO:0000313" key="2">
    <source>
        <dbReference type="Proteomes" id="UP001529510"/>
    </source>
</evidence>
<feature type="non-terminal residue" evidence="1">
    <location>
        <position position="1"/>
    </location>
</feature>
<dbReference type="AlphaFoldDB" id="A0ABD0Q106"/>
<proteinExistence type="predicted"/>
<sequence>KSEQDYVQESVCESRQGFQHSHRDIQSSSFWRLSVLLFHADWGDNVQSPSSVGNLSTYMTTLRKGTTVYVTHNRGRSWANSASNTIVFGGSLLM</sequence>
<comment type="caution">
    <text evidence="1">The sequence shown here is derived from an EMBL/GenBank/DDBJ whole genome shotgun (WGS) entry which is preliminary data.</text>
</comment>
<keyword evidence="2" id="KW-1185">Reference proteome</keyword>